<evidence type="ECO:0000313" key="2">
    <source>
        <dbReference type="EMBL" id="EIW81716.1"/>
    </source>
</evidence>
<comment type="caution">
    <text evidence="2">The sequence shown here is derived from an EMBL/GenBank/DDBJ whole genome shotgun (WGS) entry which is preliminary data.</text>
</comment>
<dbReference type="RefSeq" id="XP_007767609.1">
    <property type="nucleotide sequence ID" value="XM_007769419.1"/>
</dbReference>
<name>A0A5M3MRK6_CONPW</name>
<dbReference type="KEGG" id="cput:CONPUDRAFT_152631"/>
<evidence type="ECO:0000256" key="1">
    <source>
        <dbReference type="SAM" id="SignalP"/>
    </source>
</evidence>
<organism evidence="2 3">
    <name type="scientific">Coniophora puteana (strain RWD-64-598)</name>
    <name type="common">Brown rot fungus</name>
    <dbReference type="NCBI Taxonomy" id="741705"/>
    <lineage>
        <taxon>Eukaryota</taxon>
        <taxon>Fungi</taxon>
        <taxon>Dikarya</taxon>
        <taxon>Basidiomycota</taxon>
        <taxon>Agaricomycotina</taxon>
        <taxon>Agaricomycetes</taxon>
        <taxon>Agaricomycetidae</taxon>
        <taxon>Boletales</taxon>
        <taxon>Coniophorineae</taxon>
        <taxon>Coniophoraceae</taxon>
        <taxon>Coniophora</taxon>
    </lineage>
</organism>
<evidence type="ECO:0000313" key="3">
    <source>
        <dbReference type="Proteomes" id="UP000053558"/>
    </source>
</evidence>
<proteinExistence type="predicted"/>
<dbReference type="AlphaFoldDB" id="A0A5M3MRK6"/>
<dbReference type="EMBL" id="JH711577">
    <property type="protein sequence ID" value="EIW81716.1"/>
    <property type="molecule type" value="Genomic_DNA"/>
</dbReference>
<dbReference type="GeneID" id="19203030"/>
<keyword evidence="3" id="KW-1185">Reference proteome</keyword>
<feature type="chain" id="PRO_5024402615" evidence="1">
    <location>
        <begin position="20"/>
        <end position="75"/>
    </location>
</feature>
<reference evidence="3" key="1">
    <citation type="journal article" date="2012" name="Science">
        <title>The Paleozoic origin of enzymatic lignin decomposition reconstructed from 31 fungal genomes.</title>
        <authorList>
            <person name="Floudas D."/>
            <person name="Binder M."/>
            <person name="Riley R."/>
            <person name="Barry K."/>
            <person name="Blanchette R.A."/>
            <person name="Henrissat B."/>
            <person name="Martinez A.T."/>
            <person name="Otillar R."/>
            <person name="Spatafora J.W."/>
            <person name="Yadav J.S."/>
            <person name="Aerts A."/>
            <person name="Benoit I."/>
            <person name="Boyd A."/>
            <person name="Carlson A."/>
            <person name="Copeland A."/>
            <person name="Coutinho P.M."/>
            <person name="de Vries R.P."/>
            <person name="Ferreira P."/>
            <person name="Findley K."/>
            <person name="Foster B."/>
            <person name="Gaskell J."/>
            <person name="Glotzer D."/>
            <person name="Gorecki P."/>
            <person name="Heitman J."/>
            <person name="Hesse C."/>
            <person name="Hori C."/>
            <person name="Igarashi K."/>
            <person name="Jurgens J.A."/>
            <person name="Kallen N."/>
            <person name="Kersten P."/>
            <person name="Kohler A."/>
            <person name="Kuees U."/>
            <person name="Kumar T.K.A."/>
            <person name="Kuo A."/>
            <person name="LaButti K."/>
            <person name="Larrondo L.F."/>
            <person name="Lindquist E."/>
            <person name="Ling A."/>
            <person name="Lombard V."/>
            <person name="Lucas S."/>
            <person name="Lundell T."/>
            <person name="Martin R."/>
            <person name="McLaughlin D.J."/>
            <person name="Morgenstern I."/>
            <person name="Morin E."/>
            <person name="Murat C."/>
            <person name="Nagy L.G."/>
            <person name="Nolan M."/>
            <person name="Ohm R.A."/>
            <person name="Patyshakuliyeva A."/>
            <person name="Rokas A."/>
            <person name="Ruiz-Duenas F.J."/>
            <person name="Sabat G."/>
            <person name="Salamov A."/>
            <person name="Samejima M."/>
            <person name="Schmutz J."/>
            <person name="Slot J.C."/>
            <person name="St John F."/>
            <person name="Stenlid J."/>
            <person name="Sun H."/>
            <person name="Sun S."/>
            <person name="Syed K."/>
            <person name="Tsang A."/>
            <person name="Wiebenga A."/>
            <person name="Young D."/>
            <person name="Pisabarro A."/>
            <person name="Eastwood D.C."/>
            <person name="Martin F."/>
            <person name="Cullen D."/>
            <person name="Grigoriev I.V."/>
            <person name="Hibbett D.S."/>
        </authorList>
    </citation>
    <scope>NUCLEOTIDE SEQUENCE [LARGE SCALE GENOMIC DNA]</scope>
    <source>
        <strain evidence="3">RWD-64-598 SS2</strain>
    </source>
</reference>
<feature type="signal peptide" evidence="1">
    <location>
        <begin position="1"/>
        <end position="19"/>
    </location>
</feature>
<protein>
    <submittedName>
        <fullName evidence="2">Uncharacterized protein</fullName>
    </submittedName>
</protein>
<sequence length="75" mass="8301">MRSTLALLFFTTFVVSVYGAAIEGKSVLDNESALKREEPHAIGAARHLDARHEVTADSIISFYENEDDPDAIYSQ</sequence>
<dbReference type="Proteomes" id="UP000053558">
    <property type="component" value="Unassembled WGS sequence"/>
</dbReference>
<keyword evidence="1" id="KW-0732">Signal</keyword>
<accession>A0A5M3MRK6</accession>
<gene>
    <name evidence="2" type="ORF">CONPUDRAFT_152631</name>
</gene>